<proteinExistence type="predicted"/>
<reference evidence="2 3" key="1">
    <citation type="submission" date="2020-10" db="EMBL/GenBank/DDBJ databases">
        <title>Genome sequence of Yersinia pseudotuberculosis phages.</title>
        <authorList>
            <person name="Hammerl J.A."/>
            <person name="Hertwig S."/>
        </authorList>
    </citation>
    <scope>NUCLEOTIDE SEQUENCE [LARGE SCALE GENOMIC DNA]</scope>
</reference>
<feature type="region of interest" description="Disordered" evidence="1">
    <location>
        <begin position="53"/>
        <end position="73"/>
    </location>
</feature>
<name>A0AAE7P9Y4_9CAUD</name>
<organism evidence="2 3">
    <name type="scientific">Yersinia phage PYps23T</name>
    <dbReference type="NCBI Taxonomy" id="2801356"/>
    <lineage>
        <taxon>Viruses</taxon>
        <taxon>Duplodnaviria</taxon>
        <taxon>Heunggongvirae</taxon>
        <taxon>Uroviricota</taxon>
        <taxon>Caudoviricetes</taxon>
        <taxon>Chaseviridae</taxon>
        <taxon>Cleopatravirinae</taxon>
        <taxon>Carltongylesvirus</taxon>
        <taxon>Carltongylesvirus PYps23T</taxon>
    </lineage>
</organism>
<evidence type="ECO:0000256" key="1">
    <source>
        <dbReference type="SAM" id="MobiDB-lite"/>
    </source>
</evidence>
<keyword evidence="3" id="KW-1185">Reference proteome</keyword>
<accession>A0AAE7P9Y4</accession>
<protein>
    <submittedName>
        <fullName evidence="2">Baseplate wedge protein</fullName>
    </submittedName>
</protein>
<sequence>MMKICSKCKVPQDEANFHKSSSWCKLCKSLKYRAEYKSAPLSERPSRNIERERELNTARTKKHAKLNPKKRAARVAVRGMIPPVRCMGCCLEKKLEAHHDDYNKPKVVRWLCKECHTSWHMNNTPIE</sequence>
<dbReference type="EMBL" id="MW147598">
    <property type="protein sequence ID" value="QQO90959.1"/>
    <property type="molecule type" value="Genomic_DNA"/>
</dbReference>
<dbReference type="Proteomes" id="UP000827718">
    <property type="component" value="Segment"/>
</dbReference>
<gene>
    <name evidence="2" type="ORF">ORF040</name>
</gene>
<evidence type="ECO:0000313" key="2">
    <source>
        <dbReference type="EMBL" id="QQO90959.1"/>
    </source>
</evidence>
<feature type="compositionally biased region" description="Basic residues" evidence="1">
    <location>
        <begin position="59"/>
        <end position="73"/>
    </location>
</feature>
<evidence type="ECO:0000313" key="3">
    <source>
        <dbReference type="Proteomes" id="UP000827718"/>
    </source>
</evidence>